<gene>
    <name evidence="10" type="ORF">BQ2448_2406</name>
</gene>
<feature type="transmembrane region" description="Helical" evidence="9">
    <location>
        <begin position="226"/>
        <end position="246"/>
    </location>
</feature>
<evidence type="ECO:0000256" key="8">
    <source>
        <dbReference type="ARBA" id="ARBA00023136"/>
    </source>
</evidence>
<name>A0A238FE61_9BASI</name>
<sequence>MNSIVDSQREILLSVEGSNLWSGNVVQSYNAQLWFDPWIGSGCLMGRARKADGEQNIAPLFAEVTPRTQSLFDVIGSPHQYGPHNKYFLIPLAIVFGFFVPVPFWIAHRIWPKLHFNQIVGINSSIMSTFLIAIWAQFYLRRRRPTFFRKYNYLLAAALDGGTDFMVFISTFSVNGGAGKQYTFPTWALNPDGAHYDCKTPVEGTTPVYTVSLEDDPSLPIHTVRMWTLGLWLTCFGAVLGQIFTFRPQQHSVSALFCASCHRLAQDFAQSRQRSFWAILNPGPFNIKKHVCVTVMASTASGGALAILTFAAEKLFSSQFFGYGLGGLYRSILVYPTFAVWPGLSPRDQKLASQKRRYKFLWGVFVAIFVWEWFPEIIAPTLTGISVFCLANRTNPNFTIIFGGTNGNEGLGLFSLGIDWLQIPSGCLYQPWATTASQGVGVILCIAIAFGGYYGNVWNAKAYPFMGQDLFHEVLYDQTVILDSNFNLNKTALAQQVYYFGLNLSVGASFTHVFLWYRKHLVAAYRKWRINVRDDPHYAQMQRYPECSMWVYGATVLAAFAMACATLYTGHSNELVVGCVFAFVELPSDACLMSAITGSGVSGSNMCQMLGSAIVPGNARASLYFQLYSSNSVAQGSTMVSDLKYTKVPPRAMFMVQAAGTLLGAILNLIIMNSIVNSQRTILLSVEGSNLWSGNVVQSYNAQAISWGALGKEMYGPHNKYFLIPLAVRNLFLRRSTVLGLFVPLPFWLAHRFWPKRRFNEVVTPMLCWSLGYLSVGIKSSLMSFFIIAIVSQFYLRRHRPTFFRKYNYVMAAALDVGTDFMVFISTFSVNGGAGKQYTFPNWALNPANTHYDYCSINGP</sequence>
<keyword evidence="5" id="KW-0571">Peptide transport</keyword>
<keyword evidence="7 9" id="KW-1133">Transmembrane helix</keyword>
<feature type="transmembrane region" description="Helical" evidence="9">
    <location>
        <begin position="732"/>
        <end position="751"/>
    </location>
</feature>
<comment type="subcellular location">
    <subcellularLocation>
        <location evidence="1">Membrane</location>
        <topology evidence="1">Multi-pass membrane protein</topology>
    </subcellularLocation>
</comment>
<evidence type="ECO:0000256" key="6">
    <source>
        <dbReference type="ARBA" id="ARBA00022927"/>
    </source>
</evidence>
<keyword evidence="4 9" id="KW-0812">Transmembrane</keyword>
<feature type="transmembrane region" description="Helical" evidence="9">
    <location>
        <begin position="652"/>
        <end position="671"/>
    </location>
</feature>
<feature type="transmembrane region" description="Helical" evidence="9">
    <location>
        <begin position="152"/>
        <end position="174"/>
    </location>
</feature>
<dbReference type="GO" id="GO:0015031">
    <property type="term" value="P:protein transport"/>
    <property type="evidence" value="ECO:0007669"/>
    <property type="project" value="UniProtKB-KW"/>
</dbReference>
<feature type="transmembrane region" description="Helical" evidence="9">
    <location>
        <begin position="291"/>
        <end position="311"/>
    </location>
</feature>
<keyword evidence="11" id="KW-1185">Reference proteome</keyword>
<keyword evidence="3" id="KW-0813">Transport</keyword>
<dbReference type="InterPro" id="IPR004813">
    <property type="entry name" value="OPT"/>
</dbReference>
<feature type="transmembrane region" description="Helical" evidence="9">
    <location>
        <begin position="771"/>
        <end position="796"/>
    </location>
</feature>
<evidence type="ECO:0000313" key="11">
    <source>
        <dbReference type="Proteomes" id="UP000198372"/>
    </source>
</evidence>
<evidence type="ECO:0000256" key="4">
    <source>
        <dbReference type="ARBA" id="ARBA00022692"/>
    </source>
</evidence>
<dbReference type="InterPro" id="IPR004648">
    <property type="entry name" value="Oligpept_transpt"/>
</dbReference>
<dbReference type="GO" id="GO:0016020">
    <property type="term" value="C:membrane"/>
    <property type="evidence" value="ECO:0007669"/>
    <property type="project" value="UniProtKB-SubCell"/>
</dbReference>
<reference evidence="11" key="1">
    <citation type="submission" date="2016-09" db="EMBL/GenBank/DDBJ databases">
        <authorList>
            <person name="Jeantristanb JTB J.-T."/>
            <person name="Ricardo R."/>
        </authorList>
    </citation>
    <scope>NUCLEOTIDE SEQUENCE [LARGE SCALE GENOMIC DNA]</scope>
</reference>
<dbReference type="GO" id="GO:0035673">
    <property type="term" value="F:oligopeptide transmembrane transporter activity"/>
    <property type="evidence" value="ECO:0007669"/>
    <property type="project" value="InterPro"/>
</dbReference>
<dbReference type="PANTHER" id="PTHR22601">
    <property type="entry name" value="ISP4 LIKE PROTEIN"/>
    <property type="match status" value="1"/>
</dbReference>
<feature type="transmembrane region" description="Helical" evidence="9">
    <location>
        <begin position="356"/>
        <end position="374"/>
    </location>
</feature>
<feature type="transmembrane region" description="Helical" evidence="9">
    <location>
        <begin position="497"/>
        <end position="517"/>
    </location>
</feature>
<feature type="transmembrane region" description="Helical" evidence="9">
    <location>
        <begin position="119"/>
        <end position="140"/>
    </location>
</feature>
<keyword evidence="8 9" id="KW-0472">Membrane</keyword>
<dbReference type="NCBIfam" id="TIGR00728">
    <property type="entry name" value="OPT_sfam"/>
    <property type="match status" value="1"/>
</dbReference>
<evidence type="ECO:0000256" key="7">
    <source>
        <dbReference type="ARBA" id="ARBA00022989"/>
    </source>
</evidence>
<evidence type="ECO:0000256" key="1">
    <source>
        <dbReference type="ARBA" id="ARBA00004141"/>
    </source>
</evidence>
<feature type="transmembrane region" description="Helical" evidence="9">
    <location>
        <begin position="323"/>
        <end position="344"/>
    </location>
</feature>
<evidence type="ECO:0000313" key="10">
    <source>
        <dbReference type="EMBL" id="SCV69386.1"/>
    </source>
</evidence>
<accession>A0A238FE61</accession>
<feature type="transmembrane region" description="Helical" evidence="9">
    <location>
        <begin position="549"/>
        <end position="568"/>
    </location>
</feature>
<organism evidence="10 11">
    <name type="scientific">Microbotryum intermedium</name>
    <dbReference type="NCBI Taxonomy" id="269621"/>
    <lineage>
        <taxon>Eukaryota</taxon>
        <taxon>Fungi</taxon>
        <taxon>Dikarya</taxon>
        <taxon>Basidiomycota</taxon>
        <taxon>Pucciniomycotina</taxon>
        <taxon>Microbotryomycetes</taxon>
        <taxon>Microbotryales</taxon>
        <taxon>Microbotryaceae</taxon>
        <taxon>Microbotryum</taxon>
    </lineage>
</organism>
<feature type="transmembrane region" description="Helical" evidence="9">
    <location>
        <begin position="87"/>
        <end position="107"/>
    </location>
</feature>
<protein>
    <submittedName>
        <fullName evidence="10">BQ2448_2406 protein</fullName>
    </submittedName>
</protein>
<dbReference type="Proteomes" id="UP000198372">
    <property type="component" value="Unassembled WGS sequence"/>
</dbReference>
<evidence type="ECO:0000256" key="9">
    <source>
        <dbReference type="SAM" id="Phobius"/>
    </source>
</evidence>
<keyword evidence="6" id="KW-0653">Protein transport</keyword>
<dbReference type="EMBL" id="FMSP01000004">
    <property type="protein sequence ID" value="SCV69386.1"/>
    <property type="molecule type" value="Genomic_DNA"/>
</dbReference>
<evidence type="ECO:0000256" key="5">
    <source>
        <dbReference type="ARBA" id="ARBA00022856"/>
    </source>
</evidence>
<evidence type="ECO:0000256" key="2">
    <source>
        <dbReference type="ARBA" id="ARBA00008807"/>
    </source>
</evidence>
<dbReference type="Pfam" id="PF03169">
    <property type="entry name" value="OPT"/>
    <property type="match status" value="2"/>
</dbReference>
<comment type="similarity">
    <text evidence="2">Belongs to the oligopeptide OPT transporter family.</text>
</comment>
<dbReference type="AlphaFoldDB" id="A0A238FE61"/>
<dbReference type="OrthoDB" id="9986677at2759"/>
<evidence type="ECO:0000256" key="3">
    <source>
        <dbReference type="ARBA" id="ARBA00022448"/>
    </source>
</evidence>
<proteinExistence type="inferred from homology"/>